<protein>
    <recommendedName>
        <fullName evidence="6">Aminotransferase class I/classII large domain-containing protein</fullName>
    </recommendedName>
</protein>
<evidence type="ECO:0000259" key="6">
    <source>
        <dbReference type="Pfam" id="PF00155"/>
    </source>
</evidence>
<dbReference type="PANTHER" id="PTHR45744">
    <property type="entry name" value="TYROSINE AMINOTRANSFERASE"/>
    <property type="match status" value="1"/>
</dbReference>
<dbReference type="NCBIfam" id="TIGR01265">
    <property type="entry name" value="tyr_nico_aTase"/>
    <property type="match status" value="1"/>
</dbReference>
<dbReference type="InterPro" id="IPR005958">
    <property type="entry name" value="TyrNic_aminoTrfase"/>
</dbReference>
<dbReference type="EMBL" id="CAJGYO010000009">
    <property type="protein sequence ID" value="CAD6252985.1"/>
    <property type="molecule type" value="Genomic_DNA"/>
</dbReference>
<comment type="cofactor">
    <cofactor evidence="1">
        <name>pyridoxal 5'-phosphate</name>
        <dbReference type="ChEBI" id="CHEBI:597326"/>
    </cofactor>
</comment>
<dbReference type="AlphaFoldDB" id="A0A811Q1T4"/>
<comment type="similarity">
    <text evidence="2">Belongs to the class-I pyridoxal-phosphate-dependent aminotransferase family.</text>
</comment>
<dbReference type="GO" id="GO:0004838">
    <property type="term" value="F:L-tyrosine-2-oxoglutarate transaminase activity"/>
    <property type="evidence" value="ECO:0007669"/>
    <property type="project" value="TreeGrafter"/>
</dbReference>
<keyword evidence="3" id="KW-0032">Aminotransferase</keyword>
<dbReference type="Proteomes" id="UP000604825">
    <property type="component" value="Unassembled WGS sequence"/>
</dbReference>
<dbReference type="GO" id="GO:0030170">
    <property type="term" value="F:pyridoxal phosphate binding"/>
    <property type="evidence" value="ECO:0007669"/>
    <property type="project" value="InterPro"/>
</dbReference>
<evidence type="ECO:0000313" key="8">
    <source>
        <dbReference type="Proteomes" id="UP000604825"/>
    </source>
</evidence>
<evidence type="ECO:0000256" key="5">
    <source>
        <dbReference type="ARBA" id="ARBA00022898"/>
    </source>
</evidence>
<dbReference type="PANTHER" id="PTHR45744:SF2">
    <property type="entry name" value="TYROSINE AMINOTRANSFERASE"/>
    <property type="match status" value="1"/>
</dbReference>
<comment type="caution">
    <text evidence="7">The sequence shown here is derived from an EMBL/GenBank/DDBJ whole genome shotgun (WGS) entry which is preliminary data.</text>
</comment>
<evidence type="ECO:0000313" key="7">
    <source>
        <dbReference type="EMBL" id="CAD6252985.1"/>
    </source>
</evidence>
<evidence type="ECO:0000256" key="4">
    <source>
        <dbReference type="ARBA" id="ARBA00022679"/>
    </source>
</evidence>
<evidence type="ECO:0000256" key="2">
    <source>
        <dbReference type="ARBA" id="ARBA00007441"/>
    </source>
</evidence>
<keyword evidence="8" id="KW-1185">Reference proteome</keyword>
<dbReference type="Gene3D" id="3.40.640.10">
    <property type="entry name" value="Type I PLP-dependent aspartate aminotransferase-like (Major domain)"/>
    <property type="match status" value="1"/>
</dbReference>
<feature type="domain" description="Aminotransferase class I/classII large" evidence="6">
    <location>
        <begin position="165"/>
        <end position="510"/>
    </location>
</feature>
<dbReference type="InterPro" id="IPR015422">
    <property type="entry name" value="PyrdxlP-dep_Trfase_small"/>
</dbReference>
<reference evidence="7" key="1">
    <citation type="submission" date="2020-10" db="EMBL/GenBank/DDBJ databases">
        <authorList>
            <person name="Han B."/>
            <person name="Lu T."/>
            <person name="Zhao Q."/>
            <person name="Huang X."/>
            <person name="Zhao Y."/>
        </authorList>
    </citation>
    <scope>NUCLEOTIDE SEQUENCE</scope>
</reference>
<dbReference type="SUPFAM" id="SSF53383">
    <property type="entry name" value="PLP-dependent transferases"/>
    <property type="match status" value="1"/>
</dbReference>
<dbReference type="OrthoDB" id="7042322at2759"/>
<keyword evidence="4" id="KW-0808">Transferase</keyword>
<dbReference type="Gene3D" id="3.90.1150.10">
    <property type="entry name" value="Aspartate Aminotransferase, domain 1"/>
    <property type="match status" value="1"/>
</dbReference>
<sequence>MTTTLANKWPSFRVTGRLSLWATTVQVQHGYKYTPHTLPRSDSLPKSVVTRTQLVHLCVRAASPNTSHRLSLMAPTAHQAAREELEKSRRKANTNGGVGKAPAAAAVRCHPALADPERKASIRGVVGELLAMAASAGKGSGGGKSLISLGVGDASSHACFRRGGEFAAEAVADAARSGAFDCYAPSYGFPAARRAVADHLSAGARHRTHENGVFMTVGGTGAITAITTVLGGAPGANIVLPRPGFAPYEAACEIAGAEPRFYDLLPRRGWEVDLAGVRALADATTAAVVVINPNNPCGAVYSAQHLLQIAETARDLGIPIIADEVYAHMVFGGSKFVPMASFAHIAPVISIGALSKRFMLPGWRLGWLAFCDPNGALKHVRTATEMLLNVTSGPASIVQAAIPKILSVEHHEFHRNVVYLLESAADALYRRVNQIEALKCYSKPEGSMFIMVEINTSILYGVAGDMDFARELIKEECVLVLPGSVIGLKNWVRIFFGAPVSLILEACDRIELFCRRRTLKQNN</sequence>
<accession>A0A811Q1T4</accession>
<dbReference type="InterPro" id="IPR015421">
    <property type="entry name" value="PyrdxlP-dep_Trfase_major"/>
</dbReference>
<dbReference type="CDD" id="cd00609">
    <property type="entry name" value="AAT_like"/>
    <property type="match status" value="1"/>
</dbReference>
<dbReference type="GO" id="GO:0006572">
    <property type="term" value="P:L-tyrosine catabolic process"/>
    <property type="evidence" value="ECO:0007669"/>
    <property type="project" value="TreeGrafter"/>
</dbReference>
<organism evidence="7 8">
    <name type="scientific">Miscanthus lutarioriparius</name>
    <dbReference type="NCBI Taxonomy" id="422564"/>
    <lineage>
        <taxon>Eukaryota</taxon>
        <taxon>Viridiplantae</taxon>
        <taxon>Streptophyta</taxon>
        <taxon>Embryophyta</taxon>
        <taxon>Tracheophyta</taxon>
        <taxon>Spermatophyta</taxon>
        <taxon>Magnoliopsida</taxon>
        <taxon>Liliopsida</taxon>
        <taxon>Poales</taxon>
        <taxon>Poaceae</taxon>
        <taxon>PACMAD clade</taxon>
        <taxon>Panicoideae</taxon>
        <taxon>Andropogonodae</taxon>
        <taxon>Andropogoneae</taxon>
        <taxon>Saccharinae</taxon>
        <taxon>Miscanthus</taxon>
    </lineage>
</organism>
<name>A0A811Q1T4_9POAL</name>
<dbReference type="FunFam" id="3.40.640.10:FF:000048">
    <property type="entry name" value="tyrosine aminotransferase"/>
    <property type="match status" value="1"/>
</dbReference>
<dbReference type="InterPro" id="IPR004839">
    <property type="entry name" value="Aminotransferase_I/II_large"/>
</dbReference>
<dbReference type="Pfam" id="PF00155">
    <property type="entry name" value="Aminotran_1_2"/>
    <property type="match status" value="1"/>
</dbReference>
<proteinExistence type="inferred from homology"/>
<keyword evidence="5" id="KW-0663">Pyridoxal phosphate</keyword>
<gene>
    <name evidence="7" type="ORF">NCGR_LOCUS36631</name>
</gene>
<dbReference type="InterPro" id="IPR015424">
    <property type="entry name" value="PyrdxlP-dep_Trfase"/>
</dbReference>
<evidence type="ECO:0000256" key="1">
    <source>
        <dbReference type="ARBA" id="ARBA00001933"/>
    </source>
</evidence>
<evidence type="ECO:0000256" key="3">
    <source>
        <dbReference type="ARBA" id="ARBA00022576"/>
    </source>
</evidence>